<organism evidence="1 2">
    <name type="scientific">Rhizobium rhizogenes (strain K84 / ATCC BAA-868)</name>
    <name type="common">Agrobacterium radiobacter</name>
    <dbReference type="NCBI Taxonomy" id="311403"/>
    <lineage>
        <taxon>Bacteria</taxon>
        <taxon>Pseudomonadati</taxon>
        <taxon>Pseudomonadota</taxon>
        <taxon>Alphaproteobacteria</taxon>
        <taxon>Hyphomicrobiales</taxon>
        <taxon>Rhizobiaceae</taxon>
        <taxon>Rhizobium/Agrobacterium group</taxon>
        <taxon>Rhizobium</taxon>
    </lineage>
</organism>
<dbReference type="HOGENOM" id="CLU_3339145_0_0_5"/>
<name>B9JEE9_RHIR8</name>
<sequence>MMKTAAGGGNAGSFLCAHLTSIWRSLKYGNLLPAAIP</sequence>
<accession>B9JEE9</accession>
<proteinExistence type="predicted"/>
<dbReference type="AlphaFoldDB" id="B9JEE9"/>
<gene>
    <name evidence="1" type="ordered locus">Arad_2097</name>
</gene>
<dbReference type="EMBL" id="CP000628">
    <property type="protein sequence ID" value="ACM26370.1"/>
    <property type="molecule type" value="Genomic_DNA"/>
</dbReference>
<protein>
    <submittedName>
        <fullName evidence="1">Uncharacterized protein</fullName>
    </submittedName>
</protein>
<reference evidence="1 2" key="1">
    <citation type="journal article" date="2009" name="J. Bacteriol.">
        <title>Genome sequences of three Agrobacterium biovars help elucidate the evolution of multichromosome genomes in bacteria.</title>
        <authorList>
            <person name="Slater S.C."/>
            <person name="Goldman B.S."/>
            <person name="Goodner B."/>
            <person name="Setubal J.C."/>
            <person name="Farrand S.K."/>
            <person name="Nester E.W."/>
            <person name="Burr T.J."/>
            <person name="Banta L."/>
            <person name="Dickerman A.W."/>
            <person name="Paulsen I."/>
            <person name="Otten L."/>
            <person name="Suen G."/>
            <person name="Welch R."/>
            <person name="Almeida N.F."/>
            <person name="Arnold F."/>
            <person name="Burton O.T."/>
            <person name="Du Z."/>
            <person name="Ewing A."/>
            <person name="Godsy E."/>
            <person name="Heisel S."/>
            <person name="Houmiel K.L."/>
            <person name="Jhaveri J."/>
            <person name="Lu J."/>
            <person name="Miller N.M."/>
            <person name="Norton S."/>
            <person name="Chen Q."/>
            <person name="Phoolcharoen W."/>
            <person name="Ohlin V."/>
            <person name="Ondrusek D."/>
            <person name="Pride N."/>
            <person name="Stricklin S.L."/>
            <person name="Sun J."/>
            <person name="Wheeler C."/>
            <person name="Wilson L."/>
            <person name="Zhu H."/>
            <person name="Wood D.W."/>
        </authorList>
    </citation>
    <scope>NUCLEOTIDE SEQUENCE [LARGE SCALE GENOMIC DNA]</scope>
    <source>
        <strain evidence="2">K84 / ATCC BAA-868</strain>
    </source>
</reference>
<dbReference type="KEGG" id="ara:Arad_2097"/>
<evidence type="ECO:0000313" key="1">
    <source>
        <dbReference type="EMBL" id="ACM26370.1"/>
    </source>
</evidence>
<dbReference type="Proteomes" id="UP000001600">
    <property type="component" value="Chromosome 1"/>
</dbReference>
<evidence type="ECO:0000313" key="2">
    <source>
        <dbReference type="Proteomes" id="UP000001600"/>
    </source>
</evidence>